<dbReference type="EMBL" id="CAJVPY010001813">
    <property type="protein sequence ID" value="CAG8537625.1"/>
    <property type="molecule type" value="Genomic_DNA"/>
</dbReference>
<protein>
    <submittedName>
        <fullName evidence="2">2658_t:CDS:1</fullName>
    </submittedName>
</protein>
<evidence type="ECO:0000313" key="2">
    <source>
        <dbReference type="EMBL" id="CAG8537625.1"/>
    </source>
</evidence>
<organism evidence="2 3">
    <name type="scientific">Dentiscutata erythropus</name>
    <dbReference type="NCBI Taxonomy" id="1348616"/>
    <lineage>
        <taxon>Eukaryota</taxon>
        <taxon>Fungi</taxon>
        <taxon>Fungi incertae sedis</taxon>
        <taxon>Mucoromycota</taxon>
        <taxon>Glomeromycotina</taxon>
        <taxon>Glomeromycetes</taxon>
        <taxon>Diversisporales</taxon>
        <taxon>Gigasporaceae</taxon>
        <taxon>Dentiscutata</taxon>
    </lineage>
</organism>
<dbReference type="AlphaFoldDB" id="A0A9N9ANZ2"/>
<reference evidence="2" key="1">
    <citation type="submission" date="2021-06" db="EMBL/GenBank/DDBJ databases">
        <authorList>
            <person name="Kallberg Y."/>
            <person name="Tangrot J."/>
            <person name="Rosling A."/>
        </authorList>
    </citation>
    <scope>NUCLEOTIDE SEQUENCE</scope>
    <source>
        <strain evidence="2">MA453B</strain>
    </source>
</reference>
<dbReference type="OrthoDB" id="2396288at2759"/>
<evidence type="ECO:0000313" key="3">
    <source>
        <dbReference type="Proteomes" id="UP000789405"/>
    </source>
</evidence>
<feature type="transmembrane region" description="Helical" evidence="1">
    <location>
        <begin position="77"/>
        <end position="97"/>
    </location>
</feature>
<feature type="transmembrane region" description="Helical" evidence="1">
    <location>
        <begin position="113"/>
        <end position="138"/>
    </location>
</feature>
<accession>A0A9N9ANZ2</accession>
<keyword evidence="1" id="KW-0812">Transmembrane</keyword>
<keyword evidence="1" id="KW-1133">Transmembrane helix</keyword>
<proteinExistence type="predicted"/>
<evidence type="ECO:0000256" key="1">
    <source>
        <dbReference type="SAM" id="Phobius"/>
    </source>
</evidence>
<dbReference type="Proteomes" id="UP000789405">
    <property type="component" value="Unassembled WGS sequence"/>
</dbReference>
<gene>
    <name evidence="2" type="ORF">DERYTH_LOCUS4648</name>
</gene>
<comment type="caution">
    <text evidence="2">The sequence shown here is derived from an EMBL/GenBank/DDBJ whole genome shotgun (WGS) entry which is preliminary data.</text>
</comment>
<keyword evidence="3" id="KW-1185">Reference proteome</keyword>
<feature type="transmembrane region" description="Helical" evidence="1">
    <location>
        <begin position="12"/>
        <end position="33"/>
    </location>
</feature>
<name>A0A9N9ANZ2_9GLOM</name>
<sequence length="264" mass="29594">MPSLLEIIQILCFSNIVLSMTTIFLAGAFTIITHNSGSTNLPSDLYATFVSSSLSLLVTIILSIPSVTRRFGYTFHFLITKLILSILWFIIAIIIIVKANSGSILDPNFVVDIRLGCAIGVFIWINFVSWSVSTILHIRIRDNRGLKKNIDKRIIIESINYSRNSFCYDQDAKVLTTPKIIKEIDDLIKNPETTQNSNQNDQVFISDVDDLEKHPIAELDYSLSNTNTTTYTLVNTSNTERSFVPAQQISVKNDYFSTPANGSD</sequence>
<keyword evidence="1" id="KW-0472">Membrane</keyword>
<feature type="transmembrane region" description="Helical" evidence="1">
    <location>
        <begin position="45"/>
        <end position="65"/>
    </location>
</feature>